<dbReference type="EMBL" id="JACHJY010000004">
    <property type="protein sequence ID" value="MBB4982614.1"/>
    <property type="molecule type" value="Genomic_DNA"/>
</dbReference>
<comment type="caution">
    <text evidence="3">The sequence shown here is derived from an EMBL/GenBank/DDBJ whole genome shotgun (WGS) entry which is preliminary data.</text>
</comment>
<protein>
    <recommendedName>
        <fullName evidence="5">Lipoprotein</fullName>
    </recommendedName>
</protein>
<name>A0A7W7U075_9ACTN</name>
<dbReference type="RefSeq" id="WP_116159812.1">
    <property type="nucleotide sequence ID" value="NZ_JACHJY010000004.1"/>
</dbReference>
<keyword evidence="2" id="KW-0732">Signal</keyword>
<sequence>MFRTTRAPAVLAALLGLVLGLLTCGAFAPSGTAPGPARFAGTASAAVPVADTAPVVLGAAVPGCDPGHPADEGAGGPVVPPRAHGFAELLPALAADRAVPGVRQPDPCDPAAPPGREPPARVPRSPVELSVLRV</sequence>
<keyword evidence="4" id="KW-1185">Reference proteome</keyword>
<dbReference type="Proteomes" id="UP000582643">
    <property type="component" value="Unassembled WGS sequence"/>
</dbReference>
<feature type="chain" id="PRO_5031448640" description="Lipoprotein" evidence="2">
    <location>
        <begin position="29"/>
        <end position="134"/>
    </location>
</feature>
<organism evidence="3 4">
    <name type="scientific">Streptomyces nymphaeiformis</name>
    <dbReference type="NCBI Taxonomy" id="2663842"/>
    <lineage>
        <taxon>Bacteria</taxon>
        <taxon>Bacillati</taxon>
        <taxon>Actinomycetota</taxon>
        <taxon>Actinomycetes</taxon>
        <taxon>Kitasatosporales</taxon>
        <taxon>Streptomycetaceae</taxon>
        <taxon>Streptomyces</taxon>
    </lineage>
</organism>
<evidence type="ECO:0000313" key="3">
    <source>
        <dbReference type="EMBL" id="MBB4982614.1"/>
    </source>
</evidence>
<accession>A0A7W7U075</accession>
<reference evidence="3 4" key="1">
    <citation type="submission" date="2020-08" db="EMBL/GenBank/DDBJ databases">
        <title>Genomic Encyclopedia of Type Strains, Phase III (KMG-III): the genomes of soil and plant-associated and newly described type strains.</title>
        <authorList>
            <person name="Whitman W."/>
        </authorList>
    </citation>
    <scope>NUCLEOTIDE SEQUENCE [LARGE SCALE GENOMIC DNA]</scope>
    <source>
        <strain evidence="3 4">SFB5A</strain>
    </source>
</reference>
<dbReference type="AlphaFoldDB" id="A0A7W7U075"/>
<evidence type="ECO:0008006" key="5">
    <source>
        <dbReference type="Google" id="ProtNLM"/>
    </source>
</evidence>
<proteinExistence type="predicted"/>
<feature type="signal peptide" evidence="2">
    <location>
        <begin position="1"/>
        <end position="28"/>
    </location>
</feature>
<evidence type="ECO:0000256" key="2">
    <source>
        <dbReference type="SAM" id="SignalP"/>
    </source>
</evidence>
<feature type="region of interest" description="Disordered" evidence="1">
    <location>
        <begin position="98"/>
        <end position="134"/>
    </location>
</feature>
<feature type="compositionally biased region" description="Pro residues" evidence="1">
    <location>
        <begin position="107"/>
        <end position="121"/>
    </location>
</feature>
<evidence type="ECO:0000313" key="4">
    <source>
        <dbReference type="Proteomes" id="UP000582643"/>
    </source>
</evidence>
<gene>
    <name evidence="3" type="ORF">GGE06_003524</name>
</gene>
<evidence type="ECO:0000256" key="1">
    <source>
        <dbReference type="SAM" id="MobiDB-lite"/>
    </source>
</evidence>